<evidence type="ECO:0000313" key="1">
    <source>
        <dbReference type="EMBL" id="KAE9385620.1"/>
    </source>
</evidence>
<protein>
    <submittedName>
        <fullName evidence="1">Uncharacterized protein</fullName>
    </submittedName>
</protein>
<reference evidence="1" key="1">
    <citation type="journal article" date="2019" name="Environ. Microbiol.">
        <title>Fungal ecological strategies reflected in gene transcription - a case study of two litter decomposers.</title>
        <authorList>
            <person name="Barbi F."/>
            <person name="Kohler A."/>
            <person name="Barry K."/>
            <person name="Baskaran P."/>
            <person name="Daum C."/>
            <person name="Fauchery L."/>
            <person name="Ihrmark K."/>
            <person name="Kuo A."/>
            <person name="LaButti K."/>
            <person name="Lipzen A."/>
            <person name="Morin E."/>
            <person name="Grigoriev I.V."/>
            <person name="Henrissat B."/>
            <person name="Lindahl B."/>
            <person name="Martin F."/>
        </authorList>
    </citation>
    <scope>NUCLEOTIDE SEQUENCE</scope>
    <source>
        <strain evidence="1">JB14</strain>
    </source>
</reference>
<dbReference type="OrthoDB" id="3244185at2759"/>
<organism evidence="1 2">
    <name type="scientific">Gymnopus androsaceus JB14</name>
    <dbReference type="NCBI Taxonomy" id="1447944"/>
    <lineage>
        <taxon>Eukaryota</taxon>
        <taxon>Fungi</taxon>
        <taxon>Dikarya</taxon>
        <taxon>Basidiomycota</taxon>
        <taxon>Agaricomycotina</taxon>
        <taxon>Agaricomycetes</taxon>
        <taxon>Agaricomycetidae</taxon>
        <taxon>Agaricales</taxon>
        <taxon>Marasmiineae</taxon>
        <taxon>Omphalotaceae</taxon>
        <taxon>Gymnopus</taxon>
    </lineage>
</organism>
<sequence length="51" mass="6050">MKLASKLFFSSYHYDNGEMLKWSSSNVLDSTNSFLVNNWLSVYIYKTIYKD</sequence>
<dbReference type="Proteomes" id="UP000799118">
    <property type="component" value="Unassembled WGS sequence"/>
</dbReference>
<dbReference type="AlphaFoldDB" id="A0A6A4GJN8"/>
<proteinExistence type="predicted"/>
<evidence type="ECO:0000313" key="2">
    <source>
        <dbReference type="Proteomes" id="UP000799118"/>
    </source>
</evidence>
<name>A0A6A4GJN8_9AGAR</name>
<keyword evidence="2" id="KW-1185">Reference proteome</keyword>
<accession>A0A6A4GJN8</accession>
<dbReference type="EMBL" id="ML769963">
    <property type="protein sequence ID" value="KAE9385620.1"/>
    <property type="molecule type" value="Genomic_DNA"/>
</dbReference>
<gene>
    <name evidence="1" type="ORF">BT96DRAFT_575017</name>
</gene>